<dbReference type="Pfam" id="PF01323">
    <property type="entry name" value="DSBA"/>
    <property type="match status" value="1"/>
</dbReference>
<dbReference type="CDD" id="cd03024">
    <property type="entry name" value="DsbA_FrnE"/>
    <property type="match status" value="1"/>
</dbReference>
<dbReference type="PANTHER" id="PTHR13887:SF41">
    <property type="entry name" value="THIOREDOXIN SUPERFAMILY PROTEIN"/>
    <property type="match status" value="1"/>
</dbReference>
<reference evidence="2 3" key="1">
    <citation type="submission" date="2021-02" db="EMBL/GenBank/DDBJ databases">
        <authorList>
            <person name="Lee D.-H."/>
        </authorList>
    </citation>
    <scope>NUCLEOTIDE SEQUENCE [LARGE SCALE GENOMIC DNA]</scope>
    <source>
        <strain evidence="2 3">MMS20-R2-29</strain>
    </source>
</reference>
<dbReference type="EMBL" id="JAFEUO010000001">
    <property type="protein sequence ID" value="MBM7081364.1"/>
    <property type="molecule type" value="Genomic_DNA"/>
</dbReference>
<proteinExistence type="predicted"/>
<dbReference type="InterPro" id="IPR036249">
    <property type="entry name" value="Thioredoxin-like_sf"/>
</dbReference>
<feature type="domain" description="DSBA-like thioredoxin" evidence="1">
    <location>
        <begin position="3"/>
        <end position="202"/>
    </location>
</feature>
<evidence type="ECO:0000313" key="3">
    <source>
        <dbReference type="Proteomes" id="UP000809587"/>
    </source>
</evidence>
<protein>
    <submittedName>
        <fullName evidence="2">DsbA family oxidoreductase</fullName>
    </submittedName>
</protein>
<comment type="caution">
    <text evidence="2">The sequence shown here is derived from an EMBL/GenBank/DDBJ whole genome shotgun (WGS) entry which is preliminary data.</text>
</comment>
<dbReference type="RefSeq" id="WP_204956717.1">
    <property type="nucleotide sequence ID" value="NZ_JAFEUO010000001.1"/>
</dbReference>
<dbReference type="Proteomes" id="UP000809587">
    <property type="component" value="Unassembled WGS sequence"/>
</dbReference>
<dbReference type="SUPFAM" id="SSF52833">
    <property type="entry name" value="Thioredoxin-like"/>
    <property type="match status" value="1"/>
</dbReference>
<dbReference type="PANTHER" id="PTHR13887">
    <property type="entry name" value="GLUTATHIONE S-TRANSFERASE KAPPA"/>
    <property type="match status" value="1"/>
</dbReference>
<keyword evidence="3" id="KW-1185">Reference proteome</keyword>
<dbReference type="Gene3D" id="3.40.30.10">
    <property type="entry name" value="Glutaredoxin"/>
    <property type="match status" value="1"/>
</dbReference>
<gene>
    <name evidence="2" type="ORF">JQN84_02225</name>
</gene>
<dbReference type="InterPro" id="IPR001853">
    <property type="entry name" value="DSBA-like_thioredoxin_dom"/>
</dbReference>
<accession>A0ABS2J6F5</accession>
<organism evidence="2 3">
    <name type="scientific">Micromonospora humidisoli</name>
    <dbReference type="NCBI Taxonomy" id="2807622"/>
    <lineage>
        <taxon>Bacteria</taxon>
        <taxon>Bacillati</taxon>
        <taxon>Actinomycetota</taxon>
        <taxon>Actinomycetes</taxon>
        <taxon>Micromonosporales</taxon>
        <taxon>Micromonosporaceae</taxon>
        <taxon>Micromonospora</taxon>
    </lineage>
</organism>
<name>A0ABS2J6F5_9ACTN</name>
<sequence>MRVDSYLDVSCPWCYVTKRHLDAAVREFDGPEVRIVRHPYQIDGEHPATPMPMLTWLAGKYGEEKAARMSAEVTRYGLGMGIAFANEAGYAVNTLAAHRLLWSAGREYGEEVQGRLEELLFAGYFVDAVDVSDPEVLVDRATRAGMAPGRAAHLLATDAGTDEVRELVRRARRETAVVPLVVVDGRRRLDGPQESDRLLAALRQTAEGR</sequence>
<evidence type="ECO:0000259" key="1">
    <source>
        <dbReference type="Pfam" id="PF01323"/>
    </source>
</evidence>
<evidence type="ECO:0000313" key="2">
    <source>
        <dbReference type="EMBL" id="MBM7081364.1"/>
    </source>
</evidence>